<feature type="compositionally biased region" description="Acidic residues" evidence="2">
    <location>
        <begin position="1"/>
        <end position="25"/>
    </location>
</feature>
<gene>
    <name evidence="3" type="ORF">HYQ45_016025</name>
</gene>
<name>A0A8I2Z5A0_VERLO</name>
<protein>
    <submittedName>
        <fullName evidence="3">Secondary metabolism regulator LAE1 like protein</fullName>
    </submittedName>
</protein>
<dbReference type="PANTHER" id="PTHR43591">
    <property type="entry name" value="METHYLTRANSFERASE"/>
    <property type="match status" value="1"/>
</dbReference>
<feature type="region of interest" description="Disordered" evidence="2">
    <location>
        <begin position="1"/>
        <end position="32"/>
    </location>
</feature>
<dbReference type="EMBL" id="JAEMWZ010000459">
    <property type="protein sequence ID" value="KAG7116539.1"/>
    <property type="molecule type" value="Genomic_DNA"/>
</dbReference>
<dbReference type="Pfam" id="PF13489">
    <property type="entry name" value="Methyltransf_23"/>
    <property type="match status" value="1"/>
</dbReference>
<accession>A0A8I2Z5A0</accession>
<evidence type="ECO:0000313" key="4">
    <source>
        <dbReference type="Proteomes" id="UP000689129"/>
    </source>
</evidence>
<dbReference type="GO" id="GO:0008168">
    <property type="term" value="F:methyltransferase activity"/>
    <property type="evidence" value="ECO:0007669"/>
    <property type="project" value="TreeGrafter"/>
</dbReference>
<organism evidence="3 4">
    <name type="scientific">Verticillium longisporum</name>
    <name type="common">Verticillium dahliae var. longisporum</name>
    <dbReference type="NCBI Taxonomy" id="100787"/>
    <lineage>
        <taxon>Eukaryota</taxon>
        <taxon>Fungi</taxon>
        <taxon>Dikarya</taxon>
        <taxon>Ascomycota</taxon>
        <taxon>Pezizomycotina</taxon>
        <taxon>Sordariomycetes</taxon>
        <taxon>Hypocreomycetidae</taxon>
        <taxon>Glomerellales</taxon>
        <taxon>Plectosphaerellaceae</taxon>
        <taxon>Verticillium</taxon>
    </lineage>
</organism>
<comment type="similarity">
    <text evidence="1">Belongs to the methyltransferase superfamily. LaeA methyltransferase family.</text>
</comment>
<proteinExistence type="inferred from homology"/>
<dbReference type="OrthoDB" id="2013972at2759"/>
<dbReference type="Proteomes" id="UP000689129">
    <property type="component" value="Unassembled WGS sequence"/>
</dbReference>
<sequence>MADEQEAVLEPEPTIEDSGIDEDSNESSTASLRSSILNFEKENGRTYHAFNRGKYLYPNDEQEKERLDVIHMLWNQTLEGRLALCPANASSTRVLDAGTGTGVWAIDYADLHPEAEVLGVDLSPIQPLFVPPNCTFMIDDLEHTWTWTKPFDFIFARGMIGSFREPQDFVKEAFKNLRPNGYLELQDNTFPLGCDDGTLQGTRLEEWTSHMITAADRAERSISVAPRFQQMMEDEGFVDIVVTRKKWPTNPWTRDKKYKELGAWVLLGLQDDLDAISMALFTRELGWSSNETTVYLAEVRKDLQNRSIHAYWPVYIVYGRKPDDGLSALNGQ</sequence>
<comment type="caution">
    <text evidence="3">The sequence shown here is derived from an EMBL/GenBank/DDBJ whole genome shotgun (WGS) entry which is preliminary data.</text>
</comment>
<dbReference type="PANTHER" id="PTHR43591:SF102">
    <property type="entry name" value="S-ADENOSYL-L-METHIONINE-DEPENDENT METHYLTRANSFERASE"/>
    <property type="match status" value="1"/>
</dbReference>
<evidence type="ECO:0000256" key="1">
    <source>
        <dbReference type="ARBA" id="ARBA00038158"/>
    </source>
</evidence>
<reference evidence="3" key="1">
    <citation type="journal article" date="2021" name="Mol. Plant Pathol.">
        <title>A 20-kb lineage-specific genomic region tames virulence in pathogenic amphidiploid Verticillium longisporum.</title>
        <authorList>
            <person name="Harting R."/>
            <person name="Starke J."/>
            <person name="Kusch H."/>
            <person name="Poggeler S."/>
            <person name="Maurus I."/>
            <person name="Schluter R."/>
            <person name="Landesfeind M."/>
            <person name="Bulla I."/>
            <person name="Nowrousian M."/>
            <person name="de Jonge R."/>
            <person name="Stahlhut G."/>
            <person name="Hoff K.J."/>
            <person name="Asshauer K.P."/>
            <person name="Thurmer A."/>
            <person name="Stanke M."/>
            <person name="Daniel R."/>
            <person name="Morgenstern B."/>
            <person name="Thomma B.P.H.J."/>
            <person name="Kronstad J.W."/>
            <person name="Braus-Stromeyer S.A."/>
            <person name="Braus G.H."/>
        </authorList>
    </citation>
    <scope>NUCLEOTIDE SEQUENCE</scope>
    <source>
        <strain evidence="3">Vl32</strain>
    </source>
</reference>
<evidence type="ECO:0000256" key="2">
    <source>
        <dbReference type="SAM" id="MobiDB-lite"/>
    </source>
</evidence>
<dbReference type="CDD" id="cd02440">
    <property type="entry name" value="AdoMet_MTases"/>
    <property type="match status" value="1"/>
</dbReference>
<evidence type="ECO:0000313" key="3">
    <source>
        <dbReference type="EMBL" id="KAG7116539.1"/>
    </source>
</evidence>
<dbReference type="AlphaFoldDB" id="A0A8I2Z5A0"/>